<reference evidence="3 4" key="1">
    <citation type="submission" date="2022-06" db="EMBL/GenBank/DDBJ databases">
        <title>Paraconexibacter antarcticus.</title>
        <authorList>
            <person name="Kim C.S."/>
        </authorList>
    </citation>
    <scope>NUCLEOTIDE SEQUENCE [LARGE SCALE GENOMIC DNA]</scope>
    <source>
        <strain evidence="3 4">02-257</strain>
    </source>
</reference>
<feature type="region of interest" description="Disordered" evidence="1">
    <location>
        <begin position="1"/>
        <end position="26"/>
    </location>
</feature>
<sequence length="678" mass="73320">MAAVPPREPRLRQSGDGPGPRPPARGARLTAWASRRREPLLAVLAAFLAIKLAKNAGVVGTQALPELTRAAAATLGLFLVTGFGVTRLLLPSRLRRYELLWVAPVGACTTALSMTVLGFAAVPYRANLALVIALGAVLSAYALRRARPVIGEPDAESAAPGDTDPRPRAAVRRAAWPAYIAVLLIAVALIPLFRAGFATVEGQGQDAHLAVGTAIFLKSHYPTSSAIQEPVDRVPLVWRSKQPIYYTLAAASSLSGLKVWETISTVAAILLAMAAVGFFLFARELLRAPLWAAVAAMAYVGLDRMVLHTVMHPYFNQTWGFFGLSFACVLSWWAVKERTKGGLVLLAMFLAILTFAYPLAAPIPLLPLAVVLWPEVKARRPKDLWKGPRSLLWMVPAAFVVLMAFSVPPLKGVSEKMSTAASVVLNPNHTLANWGGDLKGYFAEPQFLGLNNFAGLAVFALPMAYAAWLTLRSLDRPLRRGLVALLIFTAAFTLWFRARQYGYYFHFKLLAFVGPLILALVAAGAAKVRPLRAGIIGAVLLGTMAMSAAAHEIGSTFDELPKTVLQLQAIDRALPPGHSIRLDVDPQEQNWTAFMLHGQPLCSQHPLLGTNYPHVQTSRKAEYILTPKDAPRPADAIGAPVQRIDAYTLYRENPRTPGVDHCSQAMVETVTKQVFGGA</sequence>
<evidence type="ECO:0008006" key="5">
    <source>
        <dbReference type="Google" id="ProtNLM"/>
    </source>
</evidence>
<keyword evidence="4" id="KW-1185">Reference proteome</keyword>
<name>A0ABY5DSK9_9ACTN</name>
<dbReference type="Proteomes" id="UP001056035">
    <property type="component" value="Chromosome"/>
</dbReference>
<evidence type="ECO:0000313" key="4">
    <source>
        <dbReference type="Proteomes" id="UP001056035"/>
    </source>
</evidence>
<feature type="transmembrane region" description="Helical" evidence="2">
    <location>
        <begin position="477"/>
        <end position="496"/>
    </location>
</feature>
<gene>
    <name evidence="3" type="ORF">NBH00_02120</name>
</gene>
<keyword evidence="2" id="KW-0472">Membrane</keyword>
<feature type="transmembrane region" description="Helical" evidence="2">
    <location>
        <begin position="319"/>
        <end position="335"/>
    </location>
</feature>
<feature type="transmembrane region" description="Helical" evidence="2">
    <location>
        <begin position="342"/>
        <end position="370"/>
    </location>
</feature>
<dbReference type="EMBL" id="CP098502">
    <property type="protein sequence ID" value="UTI65015.1"/>
    <property type="molecule type" value="Genomic_DNA"/>
</dbReference>
<feature type="transmembrane region" description="Helical" evidence="2">
    <location>
        <begin position="262"/>
        <end position="281"/>
    </location>
</feature>
<feature type="transmembrane region" description="Helical" evidence="2">
    <location>
        <begin position="448"/>
        <end position="471"/>
    </location>
</feature>
<feature type="transmembrane region" description="Helical" evidence="2">
    <location>
        <begin position="40"/>
        <end position="64"/>
    </location>
</feature>
<feature type="transmembrane region" description="Helical" evidence="2">
    <location>
        <begin position="174"/>
        <end position="193"/>
    </location>
</feature>
<feature type="transmembrane region" description="Helical" evidence="2">
    <location>
        <begin position="503"/>
        <end position="525"/>
    </location>
</feature>
<feature type="transmembrane region" description="Helical" evidence="2">
    <location>
        <begin position="99"/>
        <end position="120"/>
    </location>
</feature>
<evidence type="ECO:0000256" key="1">
    <source>
        <dbReference type="SAM" id="MobiDB-lite"/>
    </source>
</evidence>
<accession>A0ABY5DSK9</accession>
<feature type="transmembrane region" description="Helical" evidence="2">
    <location>
        <begin position="70"/>
        <end position="90"/>
    </location>
</feature>
<dbReference type="RefSeq" id="WP_254571707.1">
    <property type="nucleotide sequence ID" value="NZ_CP098502.1"/>
</dbReference>
<proteinExistence type="predicted"/>
<keyword evidence="2" id="KW-0812">Transmembrane</keyword>
<feature type="transmembrane region" description="Helical" evidence="2">
    <location>
        <begin position="390"/>
        <end position="407"/>
    </location>
</feature>
<evidence type="ECO:0000313" key="3">
    <source>
        <dbReference type="EMBL" id="UTI65015.1"/>
    </source>
</evidence>
<keyword evidence="2" id="KW-1133">Transmembrane helix</keyword>
<protein>
    <recommendedName>
        <fullName evidence="5">Glycosyltransferase RgtA/B/C/D-like domain-containing protein</fullName>
    </recommendedName>
</protein>
<evidence type="ECO:0000256" key="2">
    <source>
        <dbReference type="SAM" id="Phobius"/>
    </source>
</evidence>
<feature type="transmembrane region" description="Helical" evidence="2">
    <location>
        <begin position="288"/>
        <end position="307"/>
    </location>
</feature>
<organism evidence="3 4">
    <name type="scientific">Paraconexibacter antarcticus</name>
    <dbReference type="NCBI Taxonomy" id="2949664"/>
    <lineage>
        <taxon>Bacteria</taxon>
        <taxon>Bacillati</taxon>
        <taxon>Actinomycetota</taxon>
        <taxon>Thermoleophilia</taxon>
        <taxon>Solirubrobacterales</taxon>
        <taxon>Paraconexibacteraceae</taxon>
        <taxon>Paraconexibacter</taxon>
    </lineage>
</organism>
<feature type="transmembrane region" description="Helical" evidence="2">
    <location>
        <begin position="126"/>
        <end position="143"/>
    </location>
</feature>